<organism evidence="7 8">
    <name type="scientific">Tetrapisispora phaffii (strain ATCC 24235 / CBS 4417 / NBRC 1672 / NRRL Y-8282 / UCD 70-5)</name>
    <name type="common">Yeast</name>
    <name type="synonym">Fabospora phaffii</name>
    <dbReference type="NCBI Taxonomy" id="1071381"/>
    <lineage>
        <taxon>Eukaryota</taxon>
        <taxon>Fungi</taxon>
        <taxon>Dikarya</taxon>
        <taxon>Ascomycota</taxon>
        <taxon>Saccharomycotina</taxon>
        <taxon>Saccharomycetes</taxon>
        <taxon>Saccharomycetales</taxon>
        <taxon>Saccharomycetaceae</taxon>
        <taxon>Tetrapisispora</taxon>
    </lineage>
</organism>
<dbReference type="eggNOG" id="KOG2217">
    <property type="taxonomic scope" value="Eukaryota"/>
</dbReference>
<dbReference type="Pfam" id="PF03343">
    <property type="entry name" value="SART-1"/>
    <property type="match status" value="1"/>
</dbReference>
<dbReference type="EMBL" id="HE612862">
    <property type="protein sequence ID" value="CCE63954.1"/>
    <property type="molecule type" value="Genomic_DNA"/>
</dbReference>
<feature type="region of interest" description="Disordered" evidence="6">
    <location>
        <begin position="424"/>
        <end position="447"/>
    </location>
</feature>
<evidence type="ECO:0000256" key="1">
    <source>
        <dbReference type="ARBA" id="ARBA00004123"/>
    </source>
</evidence>
<reference evidence="7 8" key="1">
    <citation type="journal article" date="2011" name="Proc. Natl. Acad. Sci. U.S.A.">
        <title>Evolutionary erosion of yeast sex chromosomes by mating-type switching accidents.</title>
        <authorList>
            <person name="Gordon J.L."/>
            <person name="Armisen D."/>
            <person name="Proux-Wera E."/>
            <person name="Oheigeartaigh S.S."/>
            <person name="Byrne K.P."/>
            <person name="Wolfe K.H."/>
        </authorList>
    </citation>
    <scope>NUCLEOTIDE SEQUENCE [LARGE SCALE GENOMIC DNA]</scope>
    <source>
        <strain evidence="8">ATCC 24235 / CBS 4417 / NBRC 1672 / NRRL Y-8282 / UCD 70-5</strain>
    </source>
</reference>
<name>G8BVM6_TETPH</name>
<dbReference type="Pfam" id="PF19252">
    <property type="entry name" value="HIND"/>
    <property type="match status" value="1"/>
</dbReference>
<accession>G8BVM6</accession>
<evidence type="ECO:0000256" key="4">
    <source>
        <dbReference type="ARBA" id="ARBA00023187"/>
    </source>
</evidence>
<dbReference type="PANTHER" id="PTHR14152">
    <property type="entry name" value="SQUAMOUS CELL CARCINOMA ANTIGEN RECOGNISED BY CYTOTOXIC T LYMPHOCYTES"/>
    <property type="match status" value="1"/>
</dbReference>
<dbReference type="InterPro" id="IPR005011">
    <property type="entry name" value="SNU66/SART1"/>
</dbReference>
<proteinExistence type="inferred from homology"/>
<dbReference type="AlphaFoldDB" id="G8BVM6"/>
<comment type="similarity">
    <text evidence="2">Belongs to the SNU66/SART1 family.</text>
</comment>
<feature type="compositionally biased region" description="Polar residues" evidence="6">
    <location>
        <begin position="41"/>
        <end position="51"/>
    </location>
</feature>
<feature type="compositionally biased region" description="Polar residues" evidence="6">
    <location>
        <begin position="430"/>
        <end position="447"/>
    </location>
</feature>
<comment type="subcellular location">
    <subcellularLocation>
        <location evidence="1">Nucleus</location>
    </subcellularLocation>
</comment>
<protein>
    <submittedName>
        <fullName evidence="7">Uncharacterized protein</fullName>
    </submittedName>
</protein>
<evidence type="ECO:0000256" key="6">
    <source>
        <dbReference type="SAM" id="MobiDB-lite"/>
    </source>
</evidence>
<dbReference type="KEGG" id="tpf:TPHA_0G01170"/>
<evidence type="ECO:0000256" key="3">
    <source>
        <dbReference type="ARBA" id="ARBA00022664"/>
    </source>
</evidence>
<keyword evidence="4" id="KW-0508">mRNA splicing</keyword>
<dbReference type="Proteomes" id="UP000005666">
    <property type="component" value="Chromosome 7"/>
</dbReference>
<evidence type="ECO:0000313" key="8">
    <source>
        <dbReference type="Proteomes" id="UP000005666"/>
    </source>
</evidence>
<keyword evidence="8" id="KW-1185">Reference proteome</keyword>
<evidence type="ECO:0000256" key="5">
    <source>
        <dbReference type="ARBA" id="ARBA00023242"/>
    </source>
</evidence>
<evidence type="ECO:0000313" key="7">
    <source>
        <dbReference type="EMBL" id="CCE63954.1"/>
    </source>
</evidence>
<dbReference type="OrthoDB" id="5583at2759"/>
<dbReference type="RefSeq" id="XP_003686388.1">
    <property type="nucleotide sequence ID" value="XM_003686340.1"/>
</dbReference>
<dbReference type="InterPro" id="IPR045347">
    <property type="entry name" value="HIND"/>
</dbReference>
<evidence type="ECO:0000256" key="2">
    <source>
        <dbReference type="ARBA" id="ARBA00006076"/>
    </source>
</evidence>
<feature type="region of interest" description="Disordered" evidence="6">
    <location>
        <begin position="31"/>
        <end position="54"/>
    </location>
</feature>
<dbReference type="OMA" id="RFHGTKS"/>
<dbReference type="GO" id="GO:0046540">
    <property type="term" value="C:U4/U6 x U5 tri-snRNP complex"/>
    <property type="evidence" value="ECO:0007669"/>
    <property type="project" value="InterPro"/>
</dbReference>
<dbReference type="HOGENOM" id="CLU_018358_0_0_1"/>
<sequence length="512" mass="58444">MSNFQKLPSFFKEAKEDLSIEQTNEIRRALGLRPIPHENSETTNKNTNDEWLSSLKEKSNSSKVKVIKKSDKSSTIPSISLGTNIEDIQVGRDTILTLKDQSILQQGELNENDDEYEDILEQESIQQDKIDIHNYNLKQMNKARKRNKTILNVTSADIDESEKYLSVDDNGMKVSVGATMNVLNSNQQNEIFNEDVIKGKVKVVLNFDEQDATDYEAISRDFQPVKIKKRKRNDDKMTTKRIKLPSEIKSFDIIDEDKNSEENDDGDLFGPLIMPIRNNKNNVKSSDQLIKDIEREKLERIKFSELNSTKDEAKDATLTIGGNTSFMESLSNNVLENIDFNSEQAPTESSKGEAHNRNELPTEVSVVNGIQSKFNNNNNVEIEKNISIDSLDNSNVKNELNFYDGVASTLKFLSNYNSSIKTSRKETGYEKSQQMQDNTEQNTKKISSSAYNPSIKLVYKDEDENELTTKEAYKQLSQRFHGTKSNKNKIMKNKAKIIARNNLKNKNNIFDI</sequence>
<keyword evidence="3" id="KW-0507">mRNA processing</keyword>
<dbReference type="GO" id="GO:0000481">
    <property type="term" value="P:maturation of 5S rRNA"/>
    <property type="evidence" value="ECO:0007669"/>
    <property type="project" value="TreeGrafter"/>
</dbReference>
<dbReference type="GeneID" id="11535767"/>
<dbReference type="PANTHER" id="PTHR14152:SF5">
    <property type="entry name" value="U4_U6.U5 TRI-SNRNP-ASSOCIATED PROTEIN 1"/>
    <property type="match status" value="1"/>
</dbReference>
<keyword evidence="5" id="KW-0539">Nucleus</keyword>
<gene>
    <name evidence="7" type="primary">TPHA0G01170</name>
    <name evidence="7" type="ordered locus">TPHA_0G01170</name>
</gene>
<dbReference type="GO" id="GO:0045292">
    <property type="term" value="P:mRNA cis splicing, via spliceosome"/>
    <property type="evidence" value="ECO:0007669"/>
    <property type="project" value="TreeGrafter"/>
</dbReference>
<dbReference type="STRING" id="1071381.G8BVM6"/>